<proteinExistence type="predicted"/>
<dbReference type="PANTHER" id="PTHR43123:SF1">
    <property type="entry name" value="POLYSACCHARIDE DEACETYLASE-RELATED"/>
    <property type="match status" value="1"/>
</dbReference>
<name>A0A381PKY4_9ZZZZ</name>
<dbReference type="InterPro" id="IPR011330">
    <property type="entry name" value="Glyco_hydro/deAcase_b/a-brl"/>
</dbReference>
<dbReference type="InterPro" id="IPR002509">
    <property type="entry name" value="NODB_dom"/>
</dbReference>
<feature type="domain" description="NodB homology" evidence="1">
    <location>
        <begin position="63"/>
        <end position="280"/>
    </location>
</feature>
<dbReference type="CDD" id="cd10977">
    <property type="entry name" value="CE4_PuuE_SpCDA1"/>
    <property type="match status" value="1"/>
</dbReference>
<reference evidence="2" key="1">
    <citation type="submission" date="2018-05" db="EMBL/GenBank/DDBJ databases">
        <authorList>
            <person name="Lanie J.A."/>
            <person name="Ng W.-L."/>
            <person name="Kazmierczak K.M."/>
            <person name="Andrzejewski T.M."/>
            <person name="Davidsen T.M."/>
            <person name="Wayne K.J."/>
            <person name="Tettelin H."/>
            <person name="Glass J.I."/>
            <person name="Rusch D."/>
            <person name="Podicherti R."/>
            <person name="Tsui H.-C.T."/>
            <person name="Winkler M.E."/>
        </authorList>
    </citation>
    <scope>NUCLEOTIDE SEQUENCE</scope>
</reference>
<dbReference type="Gene3D" id="3.20.20.370">
    <property type="entry name" value="Glycoside hydrolase/deacetylase"/>
    <property type="match status" value="1"/>
</dbReference>
<sequence length="300" mass="34532">MQRDLIGYGKNVPQIEWPGGARIAVSMVVNYEEGAEYSTLDGDAYHETNGEVPSPVPPQDRDLNNESFFEYGSRVGVWRLLDMFKRHGVSSTFFSCALALERNPEVAREITAQGHEVCGHGYRWEEYHLKDIDAEREAIANTVESLERTTGERPVGWFTRYGPSLNTRNLVVDEGGFIYDSAGLNDDLPYYVEAREKPWLVIPYSMETNDARFWRGGLVSINDFYEYLQETFDCLYEEGAERPKMMSVGLHCRIAGRPARSRAVERFLNYTKDFPGVWFARRDEIARWWLEHYPPGTLQA</sequence>
<accession>A0A381PKY4</accession>
<dbReference type="InterPro" id="IPR017625">
    <property type="entry name" value="PuuE"/>
</dbReference>
<dbReference type="GO" id="GO:0005975">
    <property type="term" value="P:carbohydrate metabolic process"/>
    <property type="evidence" value="ECO:0007669"/>
    <property type="project" value="InterPro"/>
</dbReference>
<organism evidence="2">
    <name type="scientific">marine metagenome</name>
    <dbReference type="NCBI Taxonomy" id="408172"/>
    <lineage>
        <taxon>unclassified sequences</taxon>
        <taxon>metagenomes</taxon>
        <taxon>ecological metagenomes</taxon>
    </lineage>
</organism>
<protein>
    <recommendedName>
        <fullName evidence="1">NodB homology domain-containing protein</fullName>
    </recommendedName>
</protein>
<dbReference type="PROSITE" id="PS51677">
    <property type="entry name" value="NODB"/>
    <property type="match status" value="1"/>
</dbReference>
<evidence type="ECO:0000313" key="2">
    <source>
        <dbReference type="EMBL" id="SUZ66837.1"/>
    </source>
</evidence>
<dbReference type="Pfam" id="PF01522">
    <property type="entry name" value="Polysacc_deac_1"/>
    <property type="match status" value="1"/>
</dbReference>
<dbReference type="AlphaFoldDB" id="A0A381PKY4"/>
<dbReference type="PANTHER" id="PTHR43123">
    <property type="entry name" value="POLYSACCHARIDE DEACETYLASE-RELATED"/>
    <property type="match status" value="1"/>
</dbReference>
<dbReference type="EMBL" id="UINC01000994">
    <property type="protein sequence ID" value="SUZ66837.1"/>
    <property type="molecule type" value="Genomic_DNA"/>
</dbReference>
<dbReference type="GO" id="GO:0016810">
    <property type="term" value="F:hydrolase activity, acting on carbon-nitrogen (but not peptide) bonds"/>
    <property type="evidence" value="ECO:0007669"/>
    <property type="project" value="InterPro"/>
</dbReference>
<gene>
    <name evidence="2" type="ORF">METZ01_LOCUS19691</name>
</gene>
<dbReference type="SUPFAM" id="SSF88713">
    <property type="entry name" value="Glycoside hydrolase/deacetylase"/>
    <property type="match status" value="1"/>
</dbReference>
<evidence type="ECO:0000259" key="1">
    <source>
        <dbReference type="PROSITE" id="PS51677"/>
    </source>
</evidence>